<dbReference type="InterPro" id="IPR023168">
    <property type="entry name" value="GatB_Yqey_C_2"/>
</dbReference>
<dbReference type="SUPFAM" id="SSF55931">
    <property type="entry name" value="Glutamine synthetase/guanido kinase"/>
    <property type="match status" value="1"/>
</dbReference>
<dbReference type="GO" id="GO:0005739">
    <property type="term" value="C:mitochondrion"/>
    <property type="evidence" value="ECO:0007669"/>
    <property type="project" value="UniProtKB-SubCell"/>
</dbReference>
<keyword evidence="2 7" id="KW-0436">Ligase</keyword>
<dbReference type="Proteomes" id="UP001152759">
    <property type="component" value="Chromosome 10"/>
</dbReference>
<dbReference type="PANTHER" id="PTHR11659:SF0">
    <property type="entry name" value="GLUTAMYL-TRNA(GLN) AMIDOTRANSFERASE SUBUNIT B, MITOCHONDRIAL"/>
    <property type="match status" value="1"/>
</dbReference>
<evidence type="ECO:0000256" key="2">
    <source>
        <dbReference type="ARBA" id="ARBA00022598"/>
    </source>
</evidence>
<dbReference type="GO" id="GO:0032543">
    <property type="term" value="P:mitochondrial translation"/>
    <property type="evidence" value="ECO:0007669"/>
    <property type="project" value="UniProtKB-UniRule"/>
</dbReference>
<evidence type="ECO:0000313" key="9">
    <source>
        <dbReference type="EMBL" id="CAH0383785.1"/>
    </source>
</evidence>
<evidence type="ECO:0000256" key="3">
    <source>
        <dbReference type="ARBA" id="ARBA00022741"/>
    </source>
</evidence>
<dbReference type="HAMAP" id="MF_00121">
    <property type="entry name" value="GatB"/>
    <property type="match status" value="1"/>
</dbReference>
<evidence type="ECO:0000256" key="4">
    <source>
        <dbReference type="ARBA" id="ARBA00022840"/>
    </source>
</evidence>
<dbReference type="InterPro" id="IPR006075">
    <property type="entry name" value="Asn/Gln-tRNA_Trfase_suB/E_cat"/>
</dbReference>
<dbReference type="AlphaFoldDB" id="A0A9P0EZV3"/>
<comment type="function">
    <text evidence="7">Allows the formation of correctly charged Gln-tRNA(Gln) through the transamidation of misacylated Glu-tRNA(Gln) in the mitochondria. The reaction takes place in the presence of glutamine and ATP through an activated gamma-phospho-Glu-tRNA(Gln).</text>
</comment>
<evidence type="ECO:0000256" key="5">
    <source>
        <dbReference type="ARBA" id="ARBA00022917"/>
    </source>
</evidence>
<evidence type="ECO:0000313" key="10">
    <source>
        <dbReference type="Proteomes" id="UP001152759"/>
    </source>
</evidence>
<dbReference type="InterPro" id="IPR004413">
    <property type="entry name" value="GatB"/>
</dbReference>
<comment type="subunit">
    <text evidence="7">Subunit of the heterotrimeric GatCAB amidotransferase (AdT) complex, composed of A, B and C subunits.</text>
</comment>
<comment type="similarity">
    <text evidence="1 7">Belongs to the GatB/GatE family. GatB subfamily.</text>
</comment>
<dbReference type="InterPro" id="IPR018027">
    <property type="entry name" value="Asn/Gln_amidotransferase"/>
</dbReference>
<keyword evidence="3 7" id="KW-0547">Nucleotide-binding</keyword>
<comment type="catalytic activity">
    <reaction evidence="6 7">
        <text>L-glutamyl-tRNA(Gln) + L-glutamine + ATP + H2O = L-glutaminyl-tRNA(Gln) + L-glutamate + ADP + phosphate + H(+)</text>
        <dbReference type="Rhea" id="RHEA:17521"/>
        <dbReference type="Rhea" id="RHEA-COMP:9681"/>
        <dbReference type="Rhea" id="RHEA-COMP:9684"/>
        <dbReference type="ChEBI" id="CHEBI:15377"/>
        <dbReference type="ChEBI" id="CHEBI:15378"/>
        <dbReference type="ChEBI" id="CHEBI:29985"/>
        <dbReference type="ChEBI" id="CHEBI:30616"/>
        <dbReference type="ChEBI" id="CHEBI:43474"/>
        <dbReference type="ChEBI" id="CHEBI:58359"/>
        <dbReference type="ChEBI" id="CHEBI:78520"/>
        <dbReference type="ChEBI" id="CHEBI:78521"/>
        <dbReference type="ChEBI" id="CHEBI:456216"/>
    </reaction>
</comment>
<protein>
    <recommendedName>
        <fullName evidence="7">Glutamyl-tRNA(Gln) amidotransferase subunit B, mitochondrial</fullName>
        <shortName evidence="7">Glu-AdT subunit B</shortName>
        <ecNumber evidence="7">6.3.5.-</ecNumber>
    </recommendedName>
</protein>
<dbReference type="KEGG" id="btab:109031943"/>
<sequence>MIVFKRINVHPGSLVRRSAISGFEEGSSCLKCFMNSCRWKSTNQRQLKSKWQSVIGLEVHAQINSKSKLFSDAEIDFMARPNTRVSLFDAAIPGTLPVLNKRCVEAGVRAALALSSTINPVSLFDRKHYFYSDLPAGYQITQQRLPLAQGGHLEFEVFTQGIHDKPYMKSCQLTQLQLEQDSGRSLHEEEKSRTLIDLNRAGIPLIELVFAPDLNDGEEAVAMVRELCRILEVLDVCSGKMEEGALRVDANVSVRQIGSSELGVRSEVKNIGGIRSVGNAIHFEVRRHISILESGGTIVNETRFWDPQSNKTYPMRDKEVDQDYRFMPEPNLPPLRVDLSGNLSDPDIVNVPSIEAQLPELPRETRLRLKEHFKLPGPVVTALMSDSKLLRYFLDITSEDSNRNPKTVANVGTIELNYVLNKANIKIEYCNLESTTLGEIVDLLQSGTINLPTVKKLLFELIVNNSSKTPTQLVEDNQWQQITEPEKIAEICRKEIAGSEDLVASYKVPKKKDASFNKMMKNIAESSGGRVNMKLAVTIMRELLDGNK</sequence>
<dbReference type="PANTHER" id="PTHR11659">
    <property type="entry name" value="GLUTAMYL-TRNA GLN AMIDOTRANSFERASE SUBUNIT B MITOCHONDRIAL AND PROKARYOTIC PET112-RELATED"/>
    <property type="match status" value="1"/>
</dbReference>
<dbReference type="SMART" id="SM00845">
    <property type="entry name" value="GatB_Yqey"/>
    <property type="match status" value="1"/>
</dbReference>
<dbReference type="GO" id="GO:0030956">
    <property type="term" value="C:glutamyl-tRNA(Gln) amidotransferase complex"/>
    <property type="evidence" value="ECO:0007669"/>
    <property type="project" value="UniProtKB-UniRule"/>
</dbReference>
<evidence type="ECO:0000259" key="8">
    <source>
        <dbReference type="SMART" id="SM00845"/>
    </source>
</evidence>
<dbReference type="SUPFAM" id="SSF89095">
    <property type="entry name" value="GatB/YqeY motif"/>
    <property type="match status" value="1"/>
</dbReference>
<dbReference type="NCBIfam" id="NF004012">
    <property type="entry name" value="PRK05477.1-2"/>
    <property type="match status" value="1"/>
</dbReference>
<organism evidence="9 10">
    <name type="scientific">Bemisia tabaci</name>
    <name type="common">Sweetpotato whitefly</name>
    <name type="synonym">Aleurodes tabaci</name>
    <dbReference type="NCBI Taxonomy" id="7038"/>
    <lineage>
        <taxon>Eukaryota</taxon>
        <taxon>Metazoa</taxon>
        <taxon>Ecdysozoa</taxon>
        <taxon>Arthropoda</taxon>
        <taxon>Hexapoda</taxon>
        <taxon>Insecta</taxon>
        <taxon>Pterygota</taxon>
        <taxon>Neoptera</taxon>
        <taxon>Paraneoptera</taxon>
        <taxon>Hemiptera</taxon>
        <taxon>Sternorrhyncha</taxon>
        <taxon>Aleyrodoidea</taxon>
        <taxon>Aleyrodidae</taxon>
        <taxon>Aleyrodinae</taxon>
        <taxon>Bemisia</taxon>
    </lineage>
</organism>
<dbReference type="Pfam" id="PF02934">
    <property type="entry name" value="GatB_N"/>
    <property type="match status" value="1"/>
</dbReference>
<evidence type="ECO:0000256" key="7">
    <source>
        <dbReference type="HAMAP-Rule" id="MF_03147"/>
    </source>
</evidence>
<dbReference type="GO" id="GO:0005524">
    <property type="term" value="F:ATP binding"/>
    <property type="evidence" value="ECO:0007669"/>
    <property type="project" value="UniProtKB-KW"/>
</dbReference>
<dbReference type="Gene3D" id="1.10.10.410">
    <property type="match status" value="1"/>
</dbReference>
<dbReference type="EC" id="6.3.5.-" evidence="7"/>
<dbReference type="InterPro" id="IPR003789">
    <property type="entry name" value="Asn/Gln_tRNA_amidoTrase-B-like"/>
</dbReference>
<dbReference type="Pfam" id="PF02637">
    <property type="entry name" value="GatB_Yqey"/>
    <property type="match status" value="1"/>
</dbReference>
<comment type="subcellular location">
    <subcellularLocation>
        <location evidence="7">Mitochondrion</location>
    </subcellularLocation>
</comment>
<keyword evidence="7" id="KW-0496">Mitochondrion</keyword>
<evidence type="ECO:0000256" key="1">
    <source>
        <dbReference type="ARBA" id="ARBA00005306"/>
    </source>
</evidence>
<dbReference type="InterPro" id="IPR014746">
    <property type="entry name" value="Gln_synth/guanido_kin_cat_dom"/>
</dbReference>
<dbReference type="InterPro" id="IPR017959">
    <property type="entry name" value="Asn/Gln-tRNA_amidoTrfase_suB/E"/>
</dbReference>
<dbReference type="NCBIfam" id="NF004014">
    <property type="entry name" value="PRK05477.1-4"/>
    <property type="match status" value="1"/>
</dbReference>
<dbReference type="EMBL" id="OU963871">
    <property type="protein sequence ID" value="CAH0383785.1"/>
    <property type="molecule type" value="Genomic_DNA"/>
</dbReference>
<keyword evidence="4 7" id="KW-0067">ATP-binding</keyword>
<dbReference type="NCBIfam" id="TIGR00133">
    <property type="entry name" value="gatB"/>
    <property type="match status" value="1"/>
</dbReference>
<evidence type="ECO:0000256" key="6">
    <source>
        <dbReference type="ARBA" id="ARBA00047913"/>
    </source>
</evidence>
<accession>A0A9P0EZV3</accession>
<keyword evidence="5 7" id="KW-0648">Protein biosynthesis</keyword>
<dbReference type="GO" id="GO:0070681">
    <property type="term" value="P:glutaminyl-tRNAGln biosynthesis via transamidation"/>
    <property type="evidence" value="ECO:0007669"/>
    <property type="project" value="UniProtKB-UniRule"/>
</dbReference>
<feature type="domain" description="Asn/Gln amidotransferase" evidence="8">
    <location>
        <begin position="391"/>
        <end position="544"/>
    </location>
</feature>
<reference evidence="9" key="1">
    <citation type="submission" date="2021-12" db="EMBL/GenBank/DDBJ databases">
        <authorList>
            <person name="King R."/>
        </authorList>
    </citation>
    <scope>NUCLEOTIDE SEQUENCE</scope>
</reference>
<gene>
    <name evidence="9" type="ORF">BEMITA_LOCUS3199</name>
</gene>
<keyword evidence="10" id="KW-1185">Reference proteome</keyword>
<proteinExistence type="inferred from homology"/>
<dbReference type="GO" id="GO:0050567">
    <property type="term" value="F:glutaminyl-tRNA synthase (glutamine-hydrolyzing) activity"/>
    <property type="evidence" value="ECO:0007669"/>
    <property type="project" value="UniProtKB-UniRule"/>
</dbReference>
<name>A0A9P0EZV3_BEMTA</name>